<protein>
    <submittedName>
        <fullName evidence="1">HPF/RaiA family ribosome-associated protein</fullName>
    </submittedName>
</protein>
<comment type="caution">
    <text evidence="1">The sequence shown here is derived from an EMBL/GenBank/DDBJ whole genome shotgun (WGS) entry which is preliminary data.</text>
</comment>
<accession>A0A4Y8ZQ77</accession>
<keyword evidence="2" id="KW-1185">Reference proteome</keyword>
<dbReference type="OrthoDB" id="121633at2"/>
<sequence>MESNLYIQIHADNQVPSDNERDSRLEDQIRQRLARFEGRITDVEVHVSDVNGPRGGNADLRCSMEARINGIPPVAAIDEGNTVDRAVIGAAKKVVRAIDHQLGKLEDRRA</sequence>
<evidence type="ECO:0000313" key="1">
    <source>
        <dbReference type="EMBL" id="TFI56556.1"/>
    </source>
</evidence>
<dbReference type="InterPro" id="IPR003489">
    <property type="entry name" value="RHF/RaiA"/>
</dbReference>
<dbReference type="Pfam" id="PF02482">
    <property type="entry name" value="Ribosomal_S30AE"/>
    <property type="match status" value="1"/>
</dbReference>
<proteinExistence type="predicted"/>
<reference evidence="1 2" key="1">
    <citation type="submission" date="2019-03" db="EMBL/GenBank/DDBJ databases">
        <title>Genome sequence of Sphingomonas sp. 17J27-24.</title>
        <authorList>
            <person name="Kim M."/>
            <person name="Maeng S."/>
            <person name="Sathiyaraj S."/>
        </authorList>
    </citation>
    <scope>NUCLEOTIDE SEQUENCE [LARGE SCALE GENOMIC DNA]</scope>
    <source>
        <strain evidence="1 2">17J27-24</strain>
    </source>
</reference>
<gene>
    <name evidence="1" type="ORF">E2493_19655</name>
</gene>
<evidence type="ECO:0000313" key="2">
    <source>
        <dbReference type="Proteomes" id="UP000298213"/>
    </source>
</evidence>
<dbReference type="Proteomes" id="UP000298213">
    <property type="component" value="Unassembled WGS sequence"/>
</dbReference>
<dbReference type="SUPFAM" id="SSF69754">
    <property type="entry name" value="Ribosome binding protein Y (YfiA homologue)"/>
    <property type="match status" value="1"/>
</dbReference>
<dbReference type="RefSeq" id="WP_135090287.1">
    <property type="nucleotide sequence ID" value="NZ_SPDV01000069.1"/>
</dbReference>
<dbReference type="Gene3D" id="3.30.160.100">
    <property type="entry name" value="Ribosome hibernation promotion factor-like"/>
    <property type="match status" value="1"/>
</dbReference>
<name>A0A4Y8ZQ77_9SPHN</name>
<dbReference type="InterPro" id="IPR036567">
    <property type="entry name" value="RHF-like"/>
</dbReference>
<dbReference type="EMBL" id="SPDV01000069">
    <property type="protein sequence ID" value="TFI56556.1"/>
    <property type="molecule type" value="Genomic_DNA"/>
</dbReference>
<organism evidence="1 2">
    <name type="scientific">Sphingomonas parva</name>
    <dbReference type="NCBI Taxonomy" id="2555898"/>
    <lineage>
        <taxon>Bacteria</taxon>
        <taxon>Pseudomonadati</taxon>
        <taxon>Pseudomonadota</taxon>
        <taxon>Alphaproteobacteria</taxon>
        <taxon>Sphingomonadales</taxon>
        <taxon>Sphingomonadaceae</taxon>
        <taxon>Sphingomonas</taxon>
    </lineage>
</organism>
<dbReference type="AlphaFoldDB" id="A0A4Y8ZQ77"/>